<gene>
    <name evidence="1" type="ORF">FNU76_22895</name>
</gene>
<accession>A0A516SLC9</accession>
<keyword evidence="2" id="KW-1185">Reference proteome</keyword>
<dbReference type="Proteomes" id="UP000317550">
    <property type="component" value="Chromosome"/>
</dbReference>
<dbReference type="InterPro" id="IPR021284">
    <property type="entry name" value="DUF2750"/>
</dbReference>
<proteinExistence type="predicted"/>
<name>A0A516SLC9_9NEIS</name>
<dbReference type="OrthoDB" id="2936081at2"/>
<dbReference type="EMBL" id="CP041730">
    <property type="protein sequence ID" value="QDQ28967.1"/>
    <property type="molecule type" value="Genomic_DNA"/>
</dbReference>
<protein>
    <submittedName>
        <fullName evidence="1">DUF2750 domain-containing protein</fullName>
    </submittedName>
</protein>
<organism evidence="1 2">
    <name type="scientific">Chitinimonas arctica</name>
    <dbReference type="NCBI Taxonomy" id="2594795"/>
    <lineage>
        <taxon>Bacteria</taxon>
        <taxon>Pseudomonadati</taxon>
        <taxon>Pseudomonadota</taxon>
        <taxon>Betaproteobacteria</taxon>
        <taxon>Neisseriales</taxon>
        <taxon>Chitinibacteraceae</taxon>
        <taxon>Chitinimonas</taxon>
    </lineage>
</organism>
<sequence length="130" mass="14795">MMAIHLMADLESDKQRFITRARQSGKVWGLRWKEDGEDKWAYCLSNNTEGDDDLESDISVFVFWSDQAYARRHAVAEWAKYVATSIELDEFIEYWLSNMQEEGVLVGVNFNAELAGIELEPAVLAEALAG</sequence>
<evidence type="ECO:0000313" key="1">
    <source>
        <dbReference type="EMBL" id="QDQ28967.1"/>
    </source>
</evidence>
<reference evidence="2" key="1">
    <citation type="submission" date="2019-07" db="EMBL/GenBank/DDBJ databases">
        <title>Chitinimonas sp. nov., isolated from Ny-Alesund, arctica soil.</title>
        <authorList>
            <person name="Xu Q."/>
            <person name="Peng F."/>
        </authorList>
    </citation>
    <scope>NUCLEOTIDE SEQUENCE [LARGE SCALE GENOMIC DNA]</scope>
    <source>
        <strain evidence="2">R3-44</strain>
    </source>
</reference>
<dbReference type="AlphaFoldDB" id="A0A516SLC9"/>
<evidence type="ECO:0000313" key="2">
    <source>
        <dbReference type="Proteomes" id="UP000317550"/>
    </source>
</evidence>
<dbReference type="RefSeq" id="WP_144280349.1">
    <property type="nucleotide sequence ID" value="NZ_CP041730.1"/>
</dbReference>
<dbReference type="KEGG" id="cari:FNU76_22895"/>
<dbReference type="Pfam" id="PF11042">
    <property type="entry name" value="DUF2750"/>
    <property type="match status" value="1"/>
</dbReference>